<comment type="similarity">
    <text evidence="1">Belongs to the cycloisomerase 2 family.</text>
</comment>
<dbReference type="GO" id="GO:0017057">
    <property type="term" value="F:6-phosphogluconolactonase activity"/>
    <property type="evidence" value="ECO:0007669"/>
    <property type="project" value="TreeGrafter"/>
</dbReference>
<accession>A0A165T1A8</accession>
<dbReference type="AlphaFoldDB" id="A0A165T1A8"/>
<dbReference type="Pfam" id="PF10282">
    <property type="entry name" value="Lactonase"/>
    <property type="match status" value="1"/>
</dbReference>
<dbReference type="Proteomes" id="UP000076761">
    <property type="component" value="Unassembled WGS sequence"/>
</dbReference>
<dbReference type="InterPro" id="IPR015943">
    <property type="entry name" value="WD40/YVTN_repeat-like_dom_sf"/>
</dbReference>
<sequence>MVNFTIIAGGYTAFVASYLFNSDTSTLSLLNQSPTGENPSWISLHPFNSSIVYAVNENDDGALQSYVVGYEGALAGPVDTVSSGGGGPAFAAGLTTGQVAIMNYNTGNGKIVPTTEGGLVFDKNAPLITFPPPAGGVSHPHEAIQNGAEVLVPDLGGDKVWRLIQNGTASEWGIQGLIEQPLGSGPRHGLIRDGYFYLLHELASILTAQALPAAPNGTTPFLSDASTIPQTYPNGSDWHAAEVLVSPVSSAFPDPYIYTSNRNTGNLDPRGDTIVIWAVQPDGSVQQVKQVYTGLDQIRGMMISTGADSIGEYIIASGYAGTAGVQVYKRVSGGADLQLVATNTDIPTRTSFIWLPL</sequence>
<protein>
    <recommendedName>
        <fullName evidence="4">Isomerase YbhE</fullName>
    </recommendedName>
</protein>
<dbReference type="InParanoid" id="A0A165T1A8"/>
<evidence type="ECO:0000313" key="3">
    <source>
        <dbReference type="Proteomes" id="UP000076761"/>
    </source>
</evidence>
<organism evidence="2 3">
    <name type="scientific">Neolentinus lepideus HHB14362 ss-1</name>
    <dbReference type="NCBI Taxonomy" id="1314782"/>
    <lineage>
        <taxon>Eukaryota</taxon>
        <taxon>Fungi</taxon>
        <taxon>Dikarya</taxon>
        <taxon>Basidiomycota</taxon>
        <taxon>Agaricomycotina</taxon>
        <taxon>Agaricomycetes</taxon>
        <taxon>Gloeophyllales</taxon>
        <taxon>Gloeophyllaceae</taxon>
        <taxon>Neolentinus</taxon>
    </lineage>
</organism>
<keyword evidence="3" id="KW-1185">Reference proteome</keyword>
<dbReference type="InterPro" id="IPR019405">
    <property type="entry name" value="Lactonase_7-beta_prop"/>
</dbReference>
<dbReference type="EMBL" id="KV425569">
    <property type="protein sequence ID" value="KZT25986.1"/>
    <property type="molecule type" value="Genomic_DNA"/>
</dbReference>
<dbReference type="STRING" id="1314782.A0A165T1A8"/>
<dbReference type="PANTHER" id="PTHR30344:SF1">
    <property type="entry name" value="6-PHOSPHOGLUCONOLACTONASE"/>
    <property type="match status" value="1"/>
</dbReference>
<evidence type="ECO:0000313" key="2">
    <source>
        <dbReference type="EMBL" id="KZT25986.1"/>
    </source>
</evidence>
<dbReference type="OrthoDB" id="9972196at2759"/>
<proteinExistence type="inferred from homology"/>
<gene>
    <name evidence="2" type="ORF">NEOLEDRAFT_1178100</name>
</gene>
<evidence type="ECO:0000256" key="1">
    <source>
        <dbReference type="ARBA" id="ARBA00005564"/>
    </source>
</evidence>
<dbReference type="Gene3D" id="2.130.10.10">
    <property type="entry name" value="YVTN repeat-like/Quinoprotein amine dehydrogenase"/>
    <property type="match status" value="1"/>
</dbReference>
<dbReference type="SUPFAM" id="SSF51004">
    <property type="entry name" value="C-terminal (heme d1) domain of cytochrome cd1-nitrite reductase"/>
    <property type="match status" value="1"/>
</dbReference>
<dbReference type="PANTHER" id="PTHR30344">
    <property type="entry name" value="6-PHOSPHOGLUCONOLACTONASE-RELATED"/>
    <property type="match status" value="1"/>
</dbReference>
<dbReference type="InterPro" id="IPR011048">
    <property type="entry name" value="Haem_d1_sf"/>
</dbReference>
<dbReference type="InterPro" id="IPR050282">
    <property type="entry name" value="Cycloisomerase_2"/>
</dbReference>
<name>A0A165T1A8_9AGAM</name>
<evidence type="ECO:0008006" key="4">
    <source>
        <dbReference type="Google" id="ProtNLM"/>
    </source>
</evidence>
<reference evidence="2 3" key="1">
    <citation type="journal article" date="2016" name="Mol. Biol. Evol.">
        <title>Comparative Genomics of Early-Diverging Mushroom-Forming Fungi Provides Insights into the Origins of Lignocellulose Decay Capabilities.</title>
        <authorList>
            <person name="Nagy L.G."/>
            <person name="Riley R."/>
            <person name="Tritt A."/>
            <person name="Adam C."/>
            <person name="Daum C."/>
            <person name="Floudas D."/>
            <person name="Sun H."/>
            <person name="Yadav J.S."/>
            <person name="Pangilinan J."/>
            <person name="Larsson K.H."/>
            <person name="Matsuura K."/>
            <person name="Barry K."/>
            <person name="Labutti K."/>
            <person name="Kuo R."/>
            <person name="Ohm R.A."/>
            <person name="Bhattacharya S.S."/>
            <person name="Shirouzu T."/>
            <person name="Yoshinaga Y."/>
            <person name="Martin F.M."/>
            <person name="Grigoriev I.V."/>
            <person name="Hibbett D.S."/>
        </authorList>
    </citation>
    <scope>NUCLEOTIDE SEQUENCE [LARGE SCALE GENOMIC DNA]</scope>
    <source>
        <strain evidence="2 3">HHB14362 ss-1</strain>
    </source>
</reference>